<keyword evidence="4 7" id="KW-0812">Transmembrane</keyword>
<dbReference type="AlphaFoldDB" id="D5V471"/>
<dbReference type="PANTHER" id="PTHR36838">
    <property type="entry name" value="AUXIN EFFLUX CARRIER FAMILY PROTEIN"/>
    <property type="match status" value="1"/>
</dbReference>
<dbReference type="HOGENOM" id="CLU_056175_4_3_7"/>
<evidence type="ECO:0000256" key="2">
    <source>
        <dbReference type="ARBA" id="ARBA00022448"/>
    </source>
</evidence>
<dbReference type="PANTHER" id="PTHR36838:SF3">
    <property type="entry name" value="TRANSPORTER AUXIN EFFLUX CARRIER EC FAMILY"/>
    <property type="match status" value="1"/>
</dbReference>
<organism evidence="8 9">
    <name type="scientific">Arcobacter nitrofigilis (strain ATCC 33309 / DSM 7299 / CCUG 15893 / LMG 7604 / NCTC 12251 / CI)</name>
    <name type="common">Campylobacter nitrofigilis</name>
    <dbReference type="NCBI Taxonomy" id="572480"/>
    <lineage>
        <taxon>Bacteria</taxon>
        <taxon>Pseudomonadati</taxon>
        <taxon>Campylobacterota</taxon>
        <taxon>Epsilonproteobacteria</taxon>
        <taxon>Campylobacterales</taxon>
        <taxon>Arcobacteraceae</taxon>
        <taxon>Arcobacter</taxon>
    </lineage>
</organism>
<dbReference type="GO" id="GO:0055085">
    <property type="term" value="P:transmembrane transport"/>
    <property type="evidence" value="ECO:0007669"/>
    <property type="project" value="InterPro"/>
</dbReference>
<gene>
    <name evidence="8" type="ordered locus">Arnit_0137</name>
</gene>
<name>D5V471_ARCNC</name>
<keyword evidence="6 7" id="KW-0472">Membrane</keyword>
<keyword evidence="5 7" id="KW-1133">Transmembrane helix</keyword>
<reference evidence="8 9" key="1">
    <citation type="journal article" date="2010" name="Stand. Genomic Sci.">
        <title>Complete genome sequence of Arcobacter nitrofigilis type strain (CI).</title>
        <authorList>
            <person name="Pati A."/>
            <person name="Gronow S."/>
            <person name="Lapidus A."/>
            <person name="Copeland A."/>
            <person name="Glavina Del Rio T."/>
            <person name="Nolan M."/>
            <person name="Lucas S."/>
            <person name="Tice H."/>
            <person name="Cheng J.F."/>
            <person name="Han C."/>
            <person name="Chertkov O."/>
            <person name="Bruce D."/>
            <person name="Tapia R."/>
            <person name="Goodwin L."/>
            <person name="Pitluck S."/>
            <person name="Liolios K."/>
            <person name="Ivanova N."/>
            <person name="Mavromatis K."/>
            <person name="Chen A."/>
            <person name="Palaniappan K."/>
            <person name="Land M."/>
            <person name="Hauser L."/>
            <person name="Chang Y.J."/>
            <person name="Jeffries C.D."/>
            <person name="Detter J.C."/>
            <person name="Rohde M."/>
            <person name="Goker M."/>
            <person name="Bristow J."/>
            <person name="Eisen J.A."/>
            <person name="Markowitz V."/>
            <person name="Hugenholtz P."/>
            <person name="Klenk H.P."/>
            <person name="Kyrpides N.C."/>
        </authorList>
    </citation>
    <scope>NUCLEOTIDE SEQUENCE [LARGE SCALE GENOMIC DNA]</scope>
    <source>
        <strain evidence="9">ATCC 33309 / DSM 7299 / CCUG 15893 / LMG 7604 / NCTC 12251 / CI</strain>
    </source>
</reference>
<dbReference type="GO" id="GO:0016020">
    <property type="term" value="C:membrane"/>
    <property type="evidence" value="ECO:0007669"/>
    <property type="project" value="UniProtKB-SubCell"/>
</dbReference>
<feature type="transmembrane region" description="Helical" evidence="7">
    <location>
        <begin position="247"/>
        <end position="267"/>
    </location>
</feature>
<feature type="transmembrane region" description="Helical" evidence="7">
    <location>
        <begin position="33"/>
        <end position="53"/>
    </location>
</feature>
<dbReference type="InterPro" id="IPR004776">
    <property type="entry name" value="Mem_transp_PIN-like"/>
</dbReference>
<evidence type="ECO:0000256" key="1">
    <source>
        <dbReference type="ARBA" id="ARBA00004141"/>
    </source>
</evidence>
<accession>D5V471</accession>
<feature type="transmembrane region" description="Helical" evidence="7">
    <location>
        <begin position="218"/>
        <end position="241"/>
    </location>
</feature>
<keyword evidence="9" id="KW-1185">Reference proteome</keyword>
<evidence type="ECO:0000256" key="7">
    <source>
        <dbReference type="SAM" id="Phobius"/>
    </source>
</evidence>
<evidence type="ECO:0000256" key="4">
    <source>
        <dbReference type="ARBA" id="ARBA00022692"/>
    </source>
</evidence>
<sequence>MQALISVATIYLFILIGFVFKKSFKGEVNERTLVLLNLYFLQPLLVFWGLTRAPITEEFLLTPVVSGLSLLLVLVILYLYSLKFFKNDVQDKSIFLASSLVGNTGNLGIPLGIAIFGLQSVPYTSIINIVNVFYMYIFSIYFFTGEKFSIKSSLKAIFKMPAIHVTFIALLFNYYDFHINSDFEKFFTMGAYTAIVMQLIIFGIFMSDVKIKSANWHLALNISLFKHFILPSVGLCVIFLFDLPPLVSAIIFMELFVPLAVNNVNLASLYKCKPVDATFSVLVSSFIFVILTYGYILLINYFFGL</sequence>
<dbReference type="KEGG" id="ant:Arnit_0137"/>
<dbReference type="STRING" id="572480.Arnit_0137"/>
<feature type="transmembrane region" description="Helical" evidence="7">
    <location>
        <begin position="6"/>
        <end position="21"/>
    </location>
</feature>
<feature type="transmembrane region" description="Helical" evidence="7">
    <location>
        <begin position="94"/>
        <end position="117"/>
    </location>
</feature>
<dbReference type="eggNOG" id="COG0679">
    <property type="taxonomic scope" value="Bacteria"/>
</dbReference>
<dbReference type="Pfam" id="PF03547">
    <property type="entry name" value="Mem_trans"/>
    <property type="match status" value="1"/>
</dbReference>
<proteinExistence type="predicted"/>
<evidence type="ECO:0000313" key="9">
    <source>
        <dbReference type="Proteomes" id="UP000000939"/>
    </source>
</evidence>
<evidence type="ECO:0000256" key="3">
    <source>
        <dbReference type="ARBA" id="ARBA00022475"/>
    </source>
</evidence>
<feature type="transmembrane region" description="Helical" evidence="7">
    <location>
        <begin position="187"/>
        <end position="206"/>
    </location>
</feature>
<evidence type="ECO:0000313" key="8">
    <source>
        <dbReference type="EMBL" id="ADG91804.1"/>
    </source>
</evidence>
<keyword evidence="3" id="KW-1003">Cell membrane</keyword>
<feature type="transmembrane region" description="Helical" evidence="7">
    <location>
        <begin position="59"/>
        <end position="82"/>
    </location>
</feature>
<dbReference type="Proteomes" id="UP000000939">
    <property type="component" value="Chromosome"/>
</dbReference>
<keyword evidence="2" id="KW-0813">Transport</keyword>
<feature type="transmembrane region" description="Helical" evidence="7">
    <location>
        <begin position="156"/>
        <end position="175"/>
    </location>
</feature>
<evidence type="ECO:0000256" key="5">
    <source>
        <dbReference type="ARBA" id="ARBA00022989"/>
    </source>
</evidence>
<feature type="transmembrane region" description="Helical" evidence="7">
    <location>
        <begin position="123"/>
        <end position="144"/>
    </location>
</feature>
<feature type="transmembrane region" description="Helical" evidence="7">
    <location>
        <begin position="279"/>
        <end position="303"/>
    </location>
</feature>
<comment type="subcellular location">
    <subcellularLocation>
        <location evidence="1">Membrane</location>
        <topology evidence="1">Multi-pass membrane protein</topology>
    </subcellularLocation>
</comment>
<dbReference type="OrthoDB" id="3238001at2"/>
<evidence type="ECO:0000256" key="6">
    <source>
        <dbReference type="ARBA" id="ARBA00023136"/>
    </source>
</evidence>
<protein>
    <submittedName>
        <fullName evidence="8">Auxin Efflux Carrier</fullName>
    </submittedName>
</protein>
<dbReference type="EMBL" id="CP001999">
    <property type="protein sequence ID" value="ADG91804.1"/>
    <property type="molecule type" value="Genomic_DNA"/>
</dbReference>